<organism evidence="8 9">
    <name type="scientific">Solihabitans fulvus</name>
    <dbReference type="NCBI Taxonomy" id="1892852"/>
    <lineage>
        <taxon>Bacteria</taxon>
        <taxon>Bacillati</taxon>
        <taxon>Actinomycetota</taxon>
        <taxon>Actinomycetes</taxon>
        <taxon>Pseudonocardiales</taxon>
        <taxon>Pseudonocardiaceae</taxon>
        <taxon>Solihabitans</taxon>
    </lineage>
</organism>
<feature type="region of interest" description="Disordered" evidence="6">
    <location>
        <begin position="44"/>
        <end position="64"/>
    </location>
</feature>
<reference evidence="8 9" key="1">
    <citation type="submission" date="2019-09" db="EMBL/GenBank/DDBJ databases">
        <title>Goodfellowia gen. nov., a new genus of the Pseudonocardineae related to Actinoalloteichus, containing Goodfellowia coeruleoviolacea gen. nov., comb. nov. gen. nov., comb. nov.</title>
        <authorList>
            <person name="Labeda D."/>
        </authorList>
    </citation>
    <scope>NUCLEOTIDE SEQUENCE [LARGE SCALE GENOMIC DNA]</scope>
    <source>
        <strain evidence="8 9">AN110305</strain>
    </source>
</reference>
<dbReference type="PROSITE" id="PS51198">
    <property type="entry name" value="UVRD_HELICASE_ATP_BIND"/>
    <property type="match status" value="1"/>
</dbReference>
<dbReference type="Gene3D" id="3.40.50.300">
    <property type="entry name" value="P-loop containing nucleotide triphosphate hydrolases"/>
    <property type="match status" value="3"/>
</dbReference>
<dbReference type="Proteomes" id="UP000323454">
    <property type="component" value="Unassembled WGS sequence"/>
</dbReference>
<evidence type="ECO:0000256" key="1">
    <source>
        <dbReference type="ARBA" id="ARBA00022741"/>
    </source>
</evidence>
<keyword evidence="1 5" id="KW-0547">Nucleotide-binding</keyword>
<dbReference type="GO" id="GO:0043138">
    <property type="term" value="F:3'-5' DNA helicase activity"/>
    <property type="evidence" value="ECO:0007669"/>
    <property type="project" value="TreeGrafter"/>
</dbReference>
<evidence type="ECO:0000256" key="3">
    <source>
        <dbReference type="ARBA" id="ARBA00022806"/>
    </source>
</evidence>
<proteinExistence type="predicted"/>
<keyword evidence="4 5" id="KW-0067">ATP-binding</keyword>
<keyword evidence="2 5" id="KW-0378">Hydrolase</keyword>
<dbReference type="OrthoDB" id="9787585at2"/>
<reference evidence="8 9" key="2">
    <citation type="submission" date="2019-09" db="EMBL/GenBank/DDBJ databases">
        <authorList>
            <person name="Jin C."/>
        </authorList>
    </citation>
    <scope>NUCLEOTIDE SEQUENCE [LARGE SCALE GENOMIC DNA]</scope>
    <source>
        <strain evidence="8 9">AN110305</strain>
    </source>
</reference>
<protein>
    <submittedName>
        <fullName evidence="8">AAA family ATPase</fullName>
    </submittedName>
</protein>
<evidence type="ECO:0000256" key="4">
    <source>
        <dbReference type="ARBA" id="ARBA00022840"/>
    </source>
</evidence>
<feature type="binding site" evidence="5">
    <location>
        <begin position="210"/>
        <end position="217"/>
    </location>
    <ligand>
        <name>ATP</name>
        <dbReference type="ChEBI" id="CHEBI:30616"/>
    </ligand>
</feature>
<dbReference type="Pfam" id="PF13245">
    <property type="entry name" value="AAA_19"/>
    <property type="match status" value="1"/>
</dbReference>
<dbReference type="InterPro" id="IPR027417">
    <property type="entry name" value="P-loop_NTPase"/>
</dbReference>
<dbReference type="GO" id="GO:0003677">
    <property type="term" value="F:DNA binding"/>
    <property type="evidence" value="ECO:0007669"/>
    <property type="project" value="InterPro"/>
</dbReference>
<dbReference type="Pfam" id="PF13538">
    <property type="entry name" value="UvrD_C_2"/>
    <property type="match status" value="1"/>
</dbReference>
<name>A0A5B2XNB0_9PSEU</name>
<sequence length="770" mass="84061">MSSPSHGQEDQLGDVELEQEYVSMLYGRLDDLREYTSKRLSEVLRQTGGTPQARTERDASTSMYSDQLTQLSAVENGLCFGRLDFEDDGRFYIGRHGLFDKDKEYEPLLMDWRAPAARPFYLATAASPEGVRRRRHIRTKRRTVVSLDDEVLDLTSAAQGRREGLTGEATLLAALNASRTGQMSDIVATIQAEQDRIIRSGLNGVLVVQGGPGTGKTAVALHRAAYLLYTHRRQLAKRGVLVVGPNATFLHYIGQVLPSLGETGVLLSTVGELYPGLTATGAESPHAAAIKGRIEMAGVVAAAIKDRQQVPTEKRPVEVEFEQDVLRLDRRTCTQARSRARRSRQPHNQARRLFVREMISALAGQVANRLGRHLLDQADLDDIRRELREDEKVRAAIDRLWPVLTPQELLADLFSSPARLATAARHLSEEERALLVREPDAAWTPADVPLLDEADELLGEDDEAIKARQARERRQEIDYAQGVLDILDLDDEADPEMLLATDLVDAAGLADRHENRSHETAAERAAADRTWTFGHVIVDEAQELSAMAWRTLMRRCPSKSMTVVGDIAQTGDLAGTTSWSEVLSPYVADRWRLEELTVNYRTPAEIMAVAADVLASVDPALVPPTSVRETGVAPWHRRVEPADLAATLPGIVAREAAAVGEGRLAVLLPGGSIDSLGAAIAAAVPDIAVGTQPDGLETRTVLLTVGQAKGLEFDAVLIVDPDTILAESVRGRSDLYVALTRATQRLGVVHTDELPALLGGLHPADDVEAA</sequence>
<gene>
    <name evidence="8" type="ORF">F0L68_07785</name>
</gene>
<dbReference type="GO" id="GO:0005524">
    <property type="term" value="F:ATP binding"/>
    <property type="evidence" value="ECO:0007669"/>
    <property type="project" value="UniProtKB-UniRule"/>
</dbReference>
<dbReference type="GO" id="GO:0005829">
    <property type="term" value="C:cytosol"/>
    <property type="evidence" value="ECO:0007669"/>
    <property type="project" value="TreeGrafter"/>
</dbReference>
<keyword evidence="3 5" id="KW-0347">Helicase</keyword>
<dbReference type="AlphaFoldDB" id="A0A5B2XNB0"/>
<feature type="domain" description="UvrD-like helicase ATP-binding" evidence="7">
    <location>
        <begin position="189"/>
        <end position="603"/>
    </location>
</feature>
<evidence type="ECO:0000259" key="7">
    <source>
        <dbReference type="PROSITE" id="PS51198"/>
    </source>
</evidence>
<evidence type="ECO:0000256" key="2">
    <source>
        <dbReference type="ARBA" id="ARBA00022801"/>
    </source>
</evidence>
<evidence type="ECO:0000313" key="8">
    <source>
        <dbReference type="EMBL" id="KAA2264312.1"/>
    </source>
</evidence>
<dbReference type="EMBL" id="VUOB01000011">
    <property type="protein sequence ID" value="KAA2264312.1"/>
    <property type="molecule type" value="Genomic_DNA"/>
</dbReference>
<accession>A0A5B2XNB0</accession>
<dbReference type="RefSeq" id="WP_149848795.1">
    <property type="nucleotide sequence ID" value="NZ_VUOB01000011.1"/>
</dbReference>
<evidence type="ECO:0000256" key="6">
    <source>
        <dbReference type="SAM" id="MobiDB-lite"/>
    </source>
</evidence>
<dbReference type="InterPro" id="IPR014016">
    <property type="entry name" value="UvrD-like_ATP-bd"/>
</dbReference>
<dbReference type="PANTHER" id="PTHR11070:SF45">
    <property type="entry name" value="DNA 3'-5' HELICASE"/>
    <property type="match status" value="1"/>
</dbReference>
<dbReference type="InterPro" id="IPR000212">
    <property type="entry name" value="DNA_helicase_UvrD/REP"/>
</dbReference>
<dbReference type="SUPFAM" id="SSF52540">
    <property type="entry name" value="P-loop containing nucleoside triphosphate hydrolases"/>
    <property type="match status" value="1"/>
</dbReference>
<dbReference type="InterPro" id="IPR027785">
    <property type="entry name" value="UvrD-like_helicase_C"/>
</dbReference>
<evidence type="ECO:0000313" key="9">
    <source>
        <dbReference type="Proteomes" id="UP000323454"/>
    </source>
</evidence>
<dbReference type="PANTHER" id="PTHR11070">
    <property type="entry name" value="UVRD / RECB / PCRA DNA HELICASE FAMILY MEMBER"/>
    <property type="match status" value="1"/>
</dbReference>
<keyword evidence="9" id="KW-1185">Reference proteome</keyword>
<dbReference type="GO" id="GO:0000725">
    <property type="term" value="P:recombinational repair"/>
    <property type="evidence" value="ECO:0007669"/>
    <property type="project" value="TreeGrafter"/>
</dbReference>
<dbReference type="GO" id="GO:0016787">
    <property type="term" value="F:hydrolase activity"/>
    <property type="evidence" value="ECO:0007669"/>
    <property type="project" value="UniProtKB-UniRule"/>
</dbReference>
<evidence type="ECO:0000256" key="5">
    <source>
        <dbReference type="PROSITE-ProRule" id="PRU00560"/>
    </source>
</evidence>
<comment type="caution">
    <text evidence="8">The sequence shown here is derived from an EMBL/GenBank/DDBJ whole genome shotgun (WGS) entry which is preliminary data.</text>
</comment>